<feature type="region of interest" description="Disordered" evidence="1">
    <location>
        <begin position="30"/>
        <end position="53"/>
    </location>
</feature>
<sequence>MIQISKHHAISPLNVLQLVARGSRVTRAFAHSMSPPSRRYGKSTYGDSMDMEKHRQGVSMRECAEKALLSAALRDVAVVERKFPDQAGPAFFLEVIADRAEATPHAGSRRMT</sequence>
<name>A0A9D7F8P3_9RHOO</name>
<comment type="caution">
    <text evidence="2">The sequence shown here is derived from an EMBL/GenBank/DDBJ whole genome shotgun (WGS) entry which is preliminary data.</text>
</comment>
<evidence type="ECO:0000313" key="3">
    <source>
        <dbReference type="Proteomes" id="UP000886602"/>
    </source>
</evidence>
<evidence type="ECO:0000256" key="1">
    <source>
        <dbReference type="SAM" id="MobiDB-lite"/>
    </source>
</evidence>
<accession>A0A9D7F8P3</accession>
<dbReference type="AlphaFoldDB" id="A0A9D7F8P3"/>
<protein>
    <submittedName>
        <fullName evidence="2">Uncharacterized protein</fullName>
    </submittedName>
</protein>
<dbReference type="Proteomes" id="UP000886602">
    <property type="component" value="Unassembled WGS sequence"/>
</dbReference>
<reference evidence="2" key="1">
    <citation type="submission" date="2020-10" db="EMBL/GenBank/DDBJ databases">
        <title>Connecting structure to function with the recovery of over 1000 high-quality activated sludge metagenome-assembled genomes encoding full-length rRNA genes using long-read sequencing.</title>
        <authorList>
            <person name="Singleton C.M."/>
            <person name="Petriglieri F."/>
            <person name="Kristensen J.M."/>
            <person name="Kirkegaard R.H."/>
            <person name="Michaelsen T.Y."/>
            <person name="Andersen M.H."/>
            <person name="Karst S.M."/>
            <person name="Dueholm M.S."/>
            <person name="Nielsen P.H."/>
            <person name="Albertsen M."/>
        </authorList>
    </citation>
    <scope>NUCLEOTIDE SEQUENCE</scope>
    <source>
        <strain evidence="2">EsbW_18-Q3-R4-48_MAXAC.044</strain>
    </source>
</reference>
<dbReference type="EMBL" id="JADJNC010000022">
    <property type="protein sequence ID" value="MBK7424072.1"/>
    <property type="molecule type" value="Genomic_DNA"/>
</dbReference>
<organism evidence="2 3">
    <name type="scientific">Candidatus Propionivibrio dominans</name>
    <dbReference type="NCBI Taxonomy" id="2954373"/>
    <lineage>
        <taxon>Bacteria</taxon>
        <taxon>Pseudomonadati</taxon>
        <taxon>Pseudomonadota</taxon>
        <taxon>Betaproteobacteria</taxon>
        <taxon>Rhodocyclales</taxon>
        <taxon>Rhodocyclaceae</taxon>
        <taxon>Propionivibrio</taxon>
    </lineage>
</organism>
<gene>
    <name evidence="2" type="ORF">IPJ48_13835</name>
</gene>
<proteinExistence type="predicted"/>
<evidence type="ECO:0000313" key="2">
    <source>
        <dbReference type="EMBL" id="MBK7424072.1"/>
    </source>
</evidence>